<dbReference type="Gene3D" id="3.90.320.10">
    <property type="match status" value="1"/>
</dbReference>
<gene>
    <name evidence="1" type="ORF">METZ01_LOCUS375093</name>
</gene>
<protein>
    <recommendedName>
        <fullName evidence="2">PD-(D/E)XK endonuclease-like domain-containing protein</fullName>
    </recommendedName>
</protein>
<feature type="non-terminal residue" evidence="1">
    <location>
        <position position="137"/>
    </location>
</feature>
<evidence type="ECO:0000313" key="1">
    <source>
        <dbReference type="EMBL" id="SVD22239.1"/>
    </source>
</evidence>
<proteinExistence type="predicted"/>
<accession>A0A382TJF3</accession>
<reference evidence="1" key="1">
    <citation type="submission" date="2018-05" db="EMBL/GenBank/DDBJ databases">
        <authorList>
            <person name="Lanie J.A."/>
            <person name="Ng W.-L."/>
            <person name="Kazmierczak K.M."/>
            <person name="Andrzejewski T.M."/>
            <person name="Davidsen T.M."/>
            <person name="Wayne K.J."/>
            <person name="Tettelin H."/>
            <person name="Glass J.I."/>
            <person name="Rusch D."/>
            <person name="Podicherti R."/>
            <person name="Tsui H.-C.T."/>
            <person name="Winkler M.E."/>
        </authorList>
    </citation>
    <scope>NUCLEOTIDE SEQUENCE</scope>
</reference>
<evidence type="ECO:0008006" key="2">
    <source>
        <dbReference type="Google" id="ProtNLM"/>
    </source>
</evidence>
<dbReference type="PANTHER" id="PTHR31340:SF3">
    <property type="entry name" value="MITOCHONDRIAL GENOME MAINTENANCE EXONUCLEASE 1"/>
    <property type="match status" value="1"/>
</dbReference>
<name>A0A382TJF3_9ZZZZ</name>
<dbReference type="AlphaFoldDB" id="A0A382TJF3"/>
<dbReference type="InterPro" id="IPR011604">
    <property type="entry name" value="PDDEXK-like_dom_sf"/>
</dbReference>
<organism evidence="1">
    <name type="scientific">marine metagenome</name>
    <dbReference type="NCBI Taxonomy" id="408172"/>
    <lineage>
        <taxon>unclassified sequences</taxon>
        <taxon>metagenomes</taxon>
        <taxon>ecological metagenomes</taxon>
    </lineage>
</organism>
<dbReference type="PANTHER" id="PTHR31340">
    <property type="entry name" value="MITOCHONDRIAL GENOME MAINTENANCE EXONUCLEASE 1"/>
    <property type="match status" value="1"/>
</dbReference>
<feature type="non-terminal residue" evidence="1">
    <location>
        <position position="1"/>
    </location>
</feature>
<dbReference type="EMBL" id="UINC01137103">
    <property type="protein sequence ID" value="SVD22239.1"/>
    <property type="molecule type" value="Genomic_DNA"/>
</dbReference>
<sequence>VVGTKKYPSITTILGKNPEKINSINQWKKRIGEEKANKISSKAMRTGSTVHQMVEDYINNSFDSKAGHDYVSMDMFSPLMNILKDRINNIHAQEVCLWSDYLKTAGRVDCVAEYNGKLSIIDFKTSRKLKKKEWIED</sequence>